<dbReference type="RefSeq" id="WP_281000701.1">
    <property type="nucleotide sequence ID" value="NZ_CP069362.1"/>
</dbReference>
<evidence type="ECO:0000313" key="2">
    <source>
        <dbReference type="EMBL" id="WGS65863.1"/>
    </source>
</evidence>
<name>A0ABY8PTB2_9BACT</name>
<dbReference type="EMBL" id="CP069362">
    <property type="protein sequence ID" value="WGS65863.1"/>
    <property type="molecule type" value="Genomic_DNA"/>
</dbReference>
<dbReference type="Proteomes" id="UP001232493">
    <property type="component" value="Chromosome"/>
</dbReference>
<evidence type="ECO:0000256" key="1">
    <source>
        <dbReference type="ARBA" id="ARBA00022500"/>
    </source>
</evidence>
<proteinExistence type="predicted"/>
<organism evidence="2 3">
    <name type="scientific">Marinitoga aeolica</name>
    <dbReference type="NCBI Taxonomy" id="2809031"/>
    <lineage>
        <taxon>Bacteria</taxon>
        <taxon>Thermotogati</taxon>
        <taxon>Thermotogota</taxon>
        <taxon>Thermotogae</taxon>
        <taxon>Petrotogales</taxon>
        <taxon>Petrotogaceae</taxon>
        <taxon>Marinitoga</taxon>
    </lineage>
</organism>
<sequence>MKENLIQQGIKKAEHILKELTGLDIKMSSNPPKKIKLRENINKNFYIMFKSAKNANKIWDFYFTLLSSDFLKFLGLIEQFKNIENIQPEDVLDSFLEIGNIICGNVISVIAKNEKNLIFTPPIIYKFSEVEDKIITGITIKFEVETLNISGYLLFAYSEGINDGN</sequence>
<dbReference type="InterPro" id="IPR028976">
    <property type="entry name" value="CheC-like_sf"/>
</dbReference>
<evidence type="ECO:0000313" key="3">
    <source>
        <dbReference type="Proteomes" id="UP001232493"/>
    </source>
</evidence>
<keyword evidence="1" id="KW-0145">Chemotaxis</keyword>
<evidence type="ECO:0008006" key="4">
    <source>
        <dbReference type="Google" id="ProtNLM"/>
    </source>
</evidence>
<protein>
    <recommendedName>
        <fullName evidence="4">Chemotaxis phosphatase CheX-like domain-containing protein</fullName>
    </recommendedName>
</protein>
<gene>
    <name evidence="2" type="ORF">JRV97_04750</name>
</gene>
<accession>A0ABY8PTB2</accession>
<keyword evidence="3" id="KW-1185">Reference proteome</keyword>
<reference evidence="2 3" key="1">
    <citation type="submission" date="2021-02" db="EMBL/GenBank/DDBJ databases">
        <title>Characterization of Marinitoga sp. nov. str. BP5-C20A.</title>
        <authorList>
            <person name="Erauso G."/>
            <person name="Postec A."/>
        </authorList>
    </citation>
    <scope>NUCLEOTIDE SEQUENCE [LARGE SCALE GENOMIC DNA]</scope>
    <source>
        <strain evidence="2 3">BP5-C20A</strain>
    </source>
</reference>
<dbReference type="Gene3D" id="3.40.1550.10">
    <property type="entry name" value="CheC-like"/>
    <property type="match status" value="1"/>
</dbReference>
<dbReference type="SUPFAM" id="SSF103039">
    <property type="entry name" value="CheC-like"/>
    <property type="match status" value="1"/>
</dbReference>